<dbReference type="EMBL" id="REGN01000533">
    <property type="protein sequence ID" value="RNA41181.1"/>
    <property type="molecule type" value="Genomic_DNA"/>
</dbReference>
<keyword evidence="1" id="KW-0175">Coiled coil</keyword>
<organism evidence="2 3">
    <name type="scientific">Brachionus plicatilis</name>
    <name type="common">Marine rotifer</name>
    <name type="synonym">Brachionus muelleri</name>
    <dbReference type="NCBI Taxonomy" id="10195"/>
    <lineage>
        <taxon>Eukaryota</taxon>
        <taxon>Metazoa</taxon>
        <taxon>Spiralia</taxon>
        <taxon>Gnathifera</taxon>
        <taxon>Rotifera</taxon>
        <taxon>Eurotatoria</taxon>
        <taxon>Monogononta</taxon>
        <taxon>Pseudotrocha</taxon>
        <taxon>Ploima</taxon>
        <taxon>Brachionidae</taxon>
        <taxon>Brachionus</taxon>
    </lineage>
</organism>
<evidence type="ECO:0000313" key="3">
    <source>
        <dbReference type="Proteomes" id="UP000276133"/>
    </source>
</evidence>
<dbReference type="AlphaFoldDB" id="A0A3M7SZG2"/>
<gene>
    <name evidence="2" type="ORF">BpHYR1_036764</name>
</gene>
<dbReference type="Proteomes" id="UP000276133">
    <property type="component" value="Unassembled WGS sequence"/>
</dbReference>
<comment type="caution">
    <text evidence="2">The sequence shown here is derived from an EMBL/GenBank/DDBJ whole genome shotgun (WGS) entry which is preliminary data.</text>
</comment>
<proteinExistence type="predicted"/>
<keyword evidence="3" id="KW-1185">Reference proteome</keyword>
<name>A0A3M7SZG2_BRAPC</name>
<evidence type="ECO:0000256" key="1">
    <source>
        <dbReference type="SAM" id="Coils"/>
    </source>
</evidence>
<reference evidence="2 3" key="1">
    <citation type="journal article" date="2018" name="Sci. Rep.">
        <title>Genomic signatures of local adaptation to the degree of environmental predictability in rotifers.</title>
        <authorList>
            <person name="Franch-Gras L."/>
            <person name="Hahn C."/>
            <person name="Garcia-Roger E.M."/>
            <person name="Carmona M.J."/>
            <person name="Serra M."/>
            <person name="Gomez A."/>
        </authorList>
    </citation>
    <scope>NUCLEOTIDE SEQUENCE [LARGE SCALE GENOMIC DNA]</scope>
    <source>
        <strain evidence="2">HYR1</strain>
    </source>
</reference>
<accession>A0A3M7SZG2</accession>
<evidence type="ECO:0000313" key="2">
    <source>
        <dbReference type="EMBL" id="RNA41181.1"/>
    </source>
</evidence>
<dbReference type="OrthoDB" id="10484527at2759"/>
<feature type="coiled-coil region" evidence="1">
    <location>
        <begin position="314"/>
        <end position="348"/>
    </location>
</feature>
<sequence length="591" mass="69108">MESKSEKLCNLLKNCNYPSKLNPNNLNYLFEFPDLKPFFEKFFSQINESCYQSREKLNAFGSKVAKGQVIYDLKKLQEMHKLLNLEQDYRLKMNSANSSDEFDIENCTDPTVLRKKIQLLEGEVRLKRRREKFNSFSDKKFTDNLKELRMREEAECRINAKLDEKEAFIKNSLKASNQSLNKSFIELKAKLGDEDRLQELGPNQDSEKIENYLVKENSFLNLVKKLMNLEIDCTNLNNLESKLDSDSNGPVEPTESELLEQKQFQIIMKRKFPKVMDKWIQMKIAHCSSSVLLEEISRIDNEFDQFFVYTEDELRQNENLVGDLERKLLEHEQERDAVAEKLEDLVRIMPNLINQLAYLKMVHLACLDLENKEINLNLFFNKQEKIFKLLTSQKTRIEFITHLQASKLNHLENFKHLFCELLESTTNTANKTFTQTNSILSTSNTVGPFSSMIQGNKNLSINQYSKPSLVSSTFNSSITNRFISSPSKQLTSKFNHDDSTSESKFKSAFSHNLSKINAKMSRHLENQMTKLNDQTRDLQNVFASQVYQTYSHLKQQLSSNKLINLRRNFFVHFYTNPKQIENIMEQLNSVY</sequence>
<protein>
    <submittedName>
        <fullName evidence="2">Uncharacterized protein</fullName>
    </submittedName>
</protein>